<dbReference type="InterPro" id="IPR028203">
    <property type="entry name" value="PSII_CF48-like_dom"/>
</dbReference>
<feature type="domain" description="Photosynthesis system II assembly factor Ycf48/Hcf136-like" evidence="3">
    <location>
        <begin position="249"/>
        <end position="328"/>
    </location>
</feature>
<dbReference type="GO" id="GO:0015979">
    <property type="term" value="P:photosynthesis"/>
    <property type="evidence" value="ECO:0007669"/>
    <property type="project" value="UniProtKB-KW"/>
</dbReference>
<organism evidence="5">
    <name type="scientific">candidate division WOR-3 bacterium</name>
    <dbReference type="NCBI Taxonomy" id="2052148"/>
    <lineage>
        <taxon>Bacteria</taxon>
        <taxon>Bacteria division WOR-3</taxon>
    </lineage>
</organism>
<dbReference type="AlphaFoldDB" id="A0A7C4XKQ4"/>
<evidence type="ECO:0000259" key="4">
    <source>
        <dbReference type="Pfam" id="PF18962"/>
    </source>
</evidence>
<dbReference type="SUPFAM" id="SSF110296">
    <property type="entry name" value="Oligoxyloglucan reducing end-specific cellobiohydrolase"/>
    <property type="match status" value="3"/>
</dbReference>
<protein>
    <submittedName>
        <fullName evidence="5">T9SS type A sorting domain-containing protein</fullName>
    </submittedName>
</protein>
<sequence>MRKELMMTLLIGFSLVFAQPQWRIVRFVPWRGAYPFYDVCFLPGTQMGWAVGCAYRDTNWTYYGSVAHTTDGGITWLPQMADGRAICFVDENHGWIVGSSGSIYHTSNGGETWALQSSPITQSLYGVSFIDTLRGWAFGLYGYVLHTEDGGNNWSVQYQFPDSLWIMDGIFKDSLNGWVCGYSGPAQGKIYKTTDGGNTWVFQDPGTNANFYGIDFYDLNRGWAVTAGVGIITNTTNGGSNWFPQMINDYSLLEVKFADSLNGWAVGGENDGRSAIFYSSDGGATWIEQNNPTYNELWGVSTSSNNEAYAVGVRGTILHTSDGGNTWEYQAGAGSNNLTNIDAPDTLNIWAVGDWERTVLHSRDGGLTWEHQMVGEGYGYLWDVSFADSLNGATVGGSGIIYTTIDGGRTWTQRSAGPFAWYGVEWVTPLKGWIVDVNSGVIKYTSDGGDTWTTQYSGIHFYDVMFLNDSLGWACGFTSGYSKVAKTTDGQNWTSYTIPTYRILTSIDFLSPDIGFVVGEDGEIYKSIDGGVTWASLANDTVGTNNLYKVDFIDSLNGWIISPGKIFRTRDGGNTWFTERTLPYSAGPSNFRGLVGLDTLHAWACMCDGIILRYGMTAPGIAETEGTKRRRQGEILQVYPNPFRNTVSIKFQIPSTKSQTNSKSEIPNKSEVSLKIYDATGRLIKTFSLSTLYSLLATSVEWDGKDNNDKIVPQGIYFVRLKTKTFSIMRKIVKIKVGVRSF</sequence>
<reference evidence="5" key="1">
    <citation type="journal article" date="2020" name="mSystems">
        <title>Genome- and Community-Level Interaction Insights into Carbon Utilization and Element Cycling Functions of Hydrothermarchaeota in Hydrothermal Sediment.</title>
        <authorList>
            <person name="Zhou Z."/>
            <person name="Liu Y."/>
            <person name="Xu W."/>
            <person name="Pan J."/>
            <person name="Luo Z.H."/>
            <person name="Li M."/>
        </authorList>
    </citation>
    <scope>NUCLEOTIDE SEQUENCE [LARGE SCALE GENOMIC DNA]</scope>
    <source>
        <strain evidence="5">SpSt-774</strain>
    </source>
</reference>
<accession>A0A7C4XKQ4</accession>
<gene>
    <name evidence="5" type="ORF">ENV60_06235</name>
</gene>
<proteinExistence type="predicted"/>
<dbReference type="CDD" id="cd15482">
    <property type="entry name" value="Sialidase_non-viral"/>
    <property type="match status" value="1"/>
</dbReference>
<evidence type="ECO:0000256" key="2">
    <source>
        <dbReference type="ARBA" id="ARBA00023276"/>
    </source>
</evidence>
<dbReference type="GO" id="GO:0009523">
    <property type="term" value="C:photosystem II"/>
    <property type="evidence" value="ECO:0007669"/>
    <property type="project" value="UniProtKB-KW"/>
</dbReference>
<evidence type="ECO:0000259" key="3">
    <source>
        <dbReference type="Pfam" id="PF14870"/>
    </source>
</evidence>
<feature type="domain" description="Secretion system C-terminal sorting" evidence="4">
    <location>
        <begin position="638"/>
        <end position="733"/>
    </location>
</feature>
<feature type="domain" description="Photosynthesis system II assembly factor Ycf48/Hcf136-like" evidence="3">
    <location>
        <begin position="488"/>
        <end position="577"/>
    </location>
</feature>
<dbReference type="PANTHER" id="PTHR47199">
    <property type="entry name" value="PHOTOSYSTEM II STABILITY/ASSEMBLY FACTOR HCF136, CHLOROPLASTIC"/>
    <property type="match status" value="1"/>
</dbReference>
<name>A0A7C4XKQ4_UNCW3</name>
<dbReference type="PANTHER" id="PTHR47199:SF2">
    <property type="entry name" value="PHOTOSYSTEM II STABILITY_ASSEMBLY FACTOR HCF136, CHLOROPLASTIC"/>
    <property type="match status" value="1"/>
</dbReference>
<dbReference type="NCBIfam" id="TIGR04183">
    <property type="entry name" value="Por_Secre_tail"/>
    <property type="match status" value="1"/>
</dbReference>
<keyword evidence="2" id="KW-0604">Photosystem II</keyword>
<feature type="domain" description="Photosynthesis system II assembly factor Ycf48/Hcf136-like" evidence="3">
    <location>
        <begin position="86"/>
        <end position="155"/>
    </location>
</feature>
<keyword evidence="1" id="KW-0602">Photosynthesis</keyword>
<dbReference type="Pfam" id="PF18962">
    <property type="entry name" value="Por_Secre_tail"/>
    <property type="match status" value="1"/>
</dbReference>
<dbReference type="Gene3D" id="2.130.10.10">
    <property type="entry name" value="YVTN repeat-like/Quinoprotein amine dehydrogenase"/>
    <property type="match status" value="3"/>
</dbReference>
<evidence type="ECO:0000256" key="1">
    <source>
        <dbReference type="ARBA" id="ARBA00022531"/>
    </source>
</evidence>
<dbReference type="InterPro" id="IPR026444">
    <property type="entry name" value="Secre_tail"/>
</dbReference>
<dbReference type="InterPro" id="IPR015943">
    <property type="entry name" value="WD40/YVTN_repeat-like_dom_sf"/>
</dbReference>
<evidence type="ECO:0000313" key="5">
    <source>
        <dbReference type="EMBL" id="HGV97876.1"/>
    </source>
</evidence>
<comment type="caution">
    <text evidence="5">The sequence shown here is derived from an EMBL/GenBank/DDBJ whole genome shotgun (WGS) entry which is preliminary data.</text>
</comment>
<dbReference type="Gene3D" id="2.60.40.4070">
    <property type="match status" value="1"/>
</dbReference>
<dbReference type="Pfam" id="PF14870">
    <property type="entry name" value="PSII_BNR"/>
    <property type="match status" value="3"/>
</dbReference>
<dbReference type="EMBL" id="DTGZ01000113">
    <property type="protein sequence ID" value="HGV97876.1"/>
    <property type="molecule type" value="Genomic_DNA"/>
</dbReference>